<dbReference type="Proteomes" id="UP001373714">
    <property type="component" value="Unassembled WGS sequence"/>
</dbReference>
<feature type="compositionally biased region" description="Basic and acidic residues" evidence="1">
    <location>
        <begin position="242"/>
        <end position="263"/>
    </location>
</feature>
<feature type="compositionally biased region" description="Polar residues" evidence="1">
    <location>
        <begin position="278"/>
        <end position="293"/>
    </location>
</feature>
<accession>A0AAV9U532</accession>
<name>A0AAV9U532_9PEZI</name>
<evidence type="ECO:0000256" key="1">
    <source>
        <dbReference type="SAM" id="MobiDB-lite"/>
    </source>
</evidence>
<sequence>MVAITATLLLAVMPFLTMADEASGFTMGENTGVLALKMPTGSKDEACIQAYKERHIDCGPEIMHAVTLGNPDEIPTEGQLKDVCTTTCLNSLRQWIRGTSDCGPDQFLKFLKLSNSTTKEAGYKTSDLQQFFINSVYWDKCLVDLVKPQAGNSKWCILQWEAAVSKESDHPPNFFIGSDPDDFCKDQTCGAQQAYLYAPKKFIKKIGDLKDLRSDEPKIESVYLKDVCPKIDTSKFPKREESIKDSEVAAVAEKSESDEKTSGEKSSSTAGSHDDSKSSGTKPEASTNGAQPSGIQTGFALSALLVAVGFLIA</sequence>
<gene>
    <name evidence="3" type="ORF">TWF730_003946</name>
</gene>
<evidence type="ECO:0000313" key="4">
    <source>
        <dbReference type="Proteomes" id="UP001373714"/>
    </source>
</evidence>
<reference evidence="3 4" key="1">
    <citation type="submission" date="2019-10" db="EMBL/GenBank/DDBJ databases">
        <authorList>
            <person name="Palmer J.M."/>
        </authorList>
    </citation>
    <scope>NUCLEOTIDE SEQUENCE [LARGE SCALE GENOMIC DNA]</scope>
    <source>
        <strain evidence="3 4">TWF730</strain>
    </source>
</reference>
<dbReference type="AlphaFoldDB" id="A0AAV9U532"/>
<keyword evidence="2" id="KW-0732">Signal</keyword>
<proteinExistence type="predicted"/>
<protein>
    <submittedName>
        <fullName evidence="3">Uncharacterized protein</fullName>
    </submittedName>
</protein>
<evidence type="ECO:0000256" key="2">
    <source>
        <dbReference type="SAM" id="SignalP"/>
    </source>
</evidence>
<comment type="caution">
    <text evidence="3">The sequence shown here is derived from an EMBL/GenBank/DDBJ whole genome shotgun (WGS) entry which is preliminary data.</text>
</comment>
<keyword evidence="4" id="KW-1185">Reference proteome</keyword>
<feature type="chain" id="PRO_5043754331" evidence="2">
    <location>
        <begin position="20"/>
        <end position="313"/>
    </location>
</feature>
<organism evidence="3 4">
    <name type="scientific">Orbilia blumenaviensis</name>
    <dbReference type="NCBI Taxonomy" id="1796055"/>
    <lineage>
        <taxon>Eukaryota</taxon>
        <taxon>Fungi</taxon>
        <taxon>Dikarya</taxon>
        <taxon>Ascomycota</taxon>
        <taxon>Pezizomycotina</taxon>
        <taxon>Orbiliomycetes</taxon>
        <taxon>Orbiliales</taxon>
        <taxon>Orbiliaceae</taxon>
        <taxon>Orbilia</taxon>
    </lineage>
</organism>
<feature type="region of interest" description="Disordered" evidence="1">
    <location>
        <begin position="242"/>
        <end position="293"/>
    </location>
</feature>
<evidence type="ECO:0000313" key="3">
    <source>
        <dbReference type="EMBL" id="KAK6333763.1"/>
    </source>
</evidence>
<feature type="signal peptide" evidence="2">
    <location>
        <begin position="1"/>
        <end position="19"/>
    </location>
</feature>
<dbReference type="EMBL" id="JAVHNS010000016">
    <property type="protein sequence ID" value="KAK6333763.1"/>
    <property type="molecule type" value="Genomic_DNA"/>
</dbReference>